<evidence type="ECO:0000313" key="3">
    <source>
        <dbReference type="Proteomes" id="UP000000768"/>
    </source>
</evidence>
<name>A0A1B6QCR0_SORBI</name>
<reference evidence="3" key="2">
    <citation type="journal article" date="2018" name="Plant J.">
        <title>The Sorghum bicolor reference genome: improved assembly, gene annotations, a transcriptome atlas, and signatures of genome organization.</title>
        <authorList>
            <person name="McCormick R.F."/>
            <person name="Truong S.K."/>
            <person name="Sreedasyam A."/>
            <person name="Jenkins J."/>
            <person name="Shu S."/>
            <person name="Sims D."/>
            <person name="Kennedy M."/>
            <person name="Amirebrahimi M."/>
            <person name="Weers B.D."/>
            <person name="McKinley B."/>
            <person name="Mattison A."/>
            <person name="Morishige D.T."/>
            <person name="Grimwood J."/>
            <person name="Schmutz J."/>
            <person name="Mullet J.E."/>
        </authorList>
    </citation>
    <scope>NUCLEOTIDE SEQUENCE [LARGE SCALE GENOMIC DNA]</scope>
    <source>
        <strain evidence="3">cv. BTx623</strain>
    </source>
</reference>
<feature type="transmembrane region" description="Helical" evidence="1">
    <location>
        <begin position="67"/>
        <end position="87"/>
    </location>
</feature>
<evidence type="ECO:0000256" key="1">
    <source>
        <dbReference type="SAM" id="Phobius"/>
    </source>
</evidence>
<dbReference type="Gramene" id="KXG35691">
    <property type="protein sequence ID" value="KXG35691"/>
    <property type="gene ID" value="SORBI_3002G212100"/>
</dbReference>
<dbReference type="Proteomes" id="UP000000768">
    <property type="component" value="Chromosome 2"/>
</dbReference>
<keyword evidence="3" id="KW-1185">Reference proteome</keyword>
<dbReference type="EMBL" id="CM000761">
    <property type="protein sequence ID" value="KXG35691.1"/>
    <property type="molecule type" value="Genomic_DNA"/>
</dbReference>
<protein>
    <submittedName>
        <fullName evidence="2">Uncharacterized protein</fullName>
    </submittedName>
</protein>
<keyword evidence="1" id="KW-0472">Membrane</keyword>
<keyword evidence="1" id="KW-0812">Transmembrane</keyword>
<proteinExistence type="predicted"/>
<dbReference type="AlphaFoldDB" id="A0A1B6QCR0"/>
<reference evidence="2 3" key="1">
    <citation type="journal article" date="2009" name="Nature">
        <title>The Sorghum bicolor genome and the diversification of grasses.</title>
        <authorList>
            <person name="Paterson A.H."/>
            <person name="Bowers J.E."/>
            <person name="Bruggmann R."/>
            <person name="Dubchak I."/>
            <person name="Grimwood J."/>
            <person name="Gundlach H."/>
            <person name="Haberer G."/>
            <person name="Hellsten U."/>
            <person name="Mitros T."/>
            <person name="Poliakov A."/>
            <person name="Schmutz J."/>
            <person name="Spannagl M."/>
            <person name="Tang H."/>
            <person name="Wang X."/>
            <person name="Wicker T."/>
            <person name="Bharti A.K."/>
            <person name="Chapman J."/>
            <person name="Feltus F.A."/>
            <person name="Gowik U."/>
            <person name="Grigoriev I.V."/>
            <person name="Lyons E."/>
            <person name="Maher C.A."/>
            <person name="Martis M."/>
            <person name="Narechania A."/>
            <person name="Otillar R.P."/>
            <person name="Penning B.W."/>
            <person name="Salamov A.A."/>
            <person name="Wang Y."/>
            <person name="Zhang L."/>
            <person name="Carpita N.C."/>
            <person name="Freeling M."/>
            <person name="Gingle A.R."/>
            <person name="Hash C.T."/>
            <person name="Keller B."/>
            <person name="Klein P."/>
            <person name="Kresovich S."/>
            <person name="McCann M.C."/>
            <person name="Ming R."/>
            <person name="Peterson D.G."/>
            <person name="Mehboob-ur-Rahman"/>
            <person name="Ware D."/>
            <person name="Westhoff P."/>
            <person name="Mayer K.F."/>
            <person name="Messing J."/>
            <person name="Rokhsar D.S."/>
        </authorList>
    </citation>
    <scope>NUCLEOTIDE SEQUENCE [LARGE SCALE GENOMIC DNA]</scope>
    <source>
        <strain evidence="3">cv. BTx623</strain>
    </source>
</reference>
<sequence length="95" mass="10764">MGYGRPLSIARIQTKQAGISFLARTMMDMDPLCSPASGAHAMHPAAIANLRGGGSNRRRQFVQSLQIFFFFFFFFGNKCWIGGMIRYDFFPGIWM</sequence>
<accession>A0A1B6QCR0</accession>
<keyword evidence="1" id="KW-1133">Transmembrane helix</keyword>
<evidence type="ECO:0000313" key="2">
    <source>
        <dbReference type="EMBL" id="KXG35691.1"/>
    </source>
</evidence>
<gene>
    <name evidence="2" type="ORF">SORBI_3002G212100</name>
</gene>
<organism evidence="2 3">
    <name type="scientific">Sorghum bicolor</name>
    <name type="common">Sorghum</name>
    <name type="synonym">Sorghum vulgare</name>
    <dbReference type="NCBI Taxonomy" id="4558"/>
    <lineage>
        <taxon>Eukaryota</taxon>
        <taxon>Viridiplantae</taxon>
        <taxon>Streptophyta</taxon>
        <taxon>Embryophyta</taxon>
        <taxon>Tracheophyta</taxon>
        <taxon>Spermatophyta</taxon>
        <taxon>Magnoliopsida</taxon>
        <taxon>Liliopsida</taxon>
        <taxon>Poales</taxon>
        <taxon>Poaceae</taxon>
        <taxon>PACMAD clade</taxon>
        <taxon>Panicoideae</taxon>
        <taxon>Andropogonodae</taxon>
        <taxon>Andropogoneae</taxon>
        <taxon>Sorghinae</taxon>
        <taxon>Sorghum</taxon>
    </lineage>
</organism>
<dbReference type="InParanoid" id="A0A1B6QCR0"/>